<comment type="subcellular location">
    <subcellularLocation>
        <location evidence="1">Endoplasmic reticulum membrane</location>
        <topology evidence="1">Single-pass membrane protein</topology>
    </subcellularLocation>
</comment>
<keyword evidence="12" id="KW-1185">Reference proteome</keyword>
<gene>
    <name evidence="13" type="primary">LOC110423265</name>
</gene>
<protein>
    <submittedName>
        <fullName evidence="13">SEC12-like protein 2</fullName>
    </submittedName>
</protein>
<keyword evidence="6" id="KW-0256">Endoplasmic reticulum</keyword>
<keyword evidence="8" id="KW-0653">Protein transport</keyword>
<organism evidence="12 13">
    <name type="scientific">Herrania umbratica</name>
    <dbReference type="NCBI Taxonomy" id="108875"/>
    <lineage>
        <taxon>Eukaryota</taxon>
        <taxon>Viridiplantae</taxon>
        <taxon>Streptophyta</taxon>
        <taxon>Embryophyta</taxon>
        <taxon>Tracheophyta</taxon>
        <taxon>Spermatophyta</taxon>
        <taxon>Magnoliopsida</taxon>
        <taxon>eudicotyledons</taxon>
        <taxon>Gunneridae</taxon>
        <taxon>Pentapetalae</taxon>
        <taxon>rosids</taxon>
        <taxon>malvids</taxon>
        <taxon>Malvales</taxon>
        <taxon>Malvaceae</taxon>
        <taxon>Byttnerioideae</taxon>
        <taxon>Herrania</taxon>
    </lineage>
</organism>
<evidence type="ECO:0000256" key="4">
    <source>
        <dbReference type="ARBA" id="ARBA00022692"/>
    </source>
</evidence>
<dbReference type="GO" id="GO:0005789">
    <property type="term" value="C:endoplasmic reticulum membrane"/>
    <property type="evidence" value="ECO:0007669"/>
    <property type="project" value="UniProtKB-SubCell"/>
</dbReference>
<dbReference type="Gene3D" id="2.130.10.10">
    <property type="entry name" value="YVTN repeat-like/Quinoprotein amine dehydrogenase"/>
    <property type="match status" value="1"/>
</dbReference>
<evidence type="ECO:0000313" key="13">
    <source>
        <dbReference type="RefSeq" id="XP_021293109.1"/>
    </source>
</evidence>
<feature type="region of interest" description="Disordered" evidence="11">
    <location>
        <begin position="36"/>
        <end position="59"/>
    </location>
</feature>
<dbReference type="InterPro" id="IPR045260">
    <property type="entry name" value="Sec12-like"/>
</dbReference>
<dbReference type="GO" id="GO:0003400">
    <property type="term" value="P:regulation of COPII vesicle coating"/>
    <property type="evidence" value="ECO:0007669"/>
    <property type="project" value="TreeGrafter"/>
</dbReference>
<sequence>MTNSNSPDTSSDLRKYGVPFYGAGWVPYDHIRSKLASQEKNEENEDKEPTQSKDDEISTSQNYVVFAGGGGEGRSGIPNAIVVSHVDFASNSLSEQPVFKLGTDSDLPYRMTVHPRGDGIICSLQQSCRLFEWEETQDNEVQNLGVKVSEKVLTQLEDVGQQLALRFNSEGSALAVGGEDGSLRVFKWPSMEIILNEAQAHSSVKDLDFSCDGKFLVSLGSGLCRIWDVESSKVVASLAKGNVSE</sequence>
<dbReference type="GeneID" id="110423265"/>
<evidence type="ECO:0000256" key="1">
    <source>
        <dbReference type="ARBA" id="ARBA00004389"/>
    </source>
</evidence>
<keyword evidence="9" id="KW-1133">Transmembrane helix</keyword>
<evidence type="ECO:0000256" key="9">
    <source>
        <dbReference type="ARBA" id="ARBA00022989"/>
    </source>
</evidence>
<keyword evidence="3" id="KW-0853">WD repeat</keyword>
<keyword evidence="10" id="KW-0472">Membrane</keyword>
<evidence type="ECO:0000256" key="10">
    <source>
        <dbReference type="ARBA" id="ARBA00023136"/>
    </source>
</evidence>
<evidence type="ECO:0000256" key="11">
    <source>
        <dbReference type="SAM" id="MobiDB-lite"/>
    </source>
</evidence>
<dbReference type="InterPro" id="IPR001680">
    <property type="entry name" value="WD40_rpt"/>
</dbReference>
<evidence type="ECO:0000313" key="12">
    <source>
        <dbReference type="Proteomes" id="UP000504621"/>
    </source>
</evidence>
<evidence type="ECO:0000256" key="6">
    <source>
        <dbReference type="ARBA" id="ARBA00022824"/>
    </source>
</evidence>
<keyword evidence="4" id="KW-0812">Transmembrane</keyword>
<accession>A0A6J1B399</accession>
<dbReference type="GO" id="GO:0015031">
    <property type="term" value="P:protein transport"/>
    <property type="evidence" value="ECO:0007669"/>
    <property type="project" value="UniProtKB-KW"/>
</dbReference>
<dbReference type="OrthoDB" id="2013972at2759"/>
<proteinExistence type="predicted"/>
<keyword evidence="5" id="KW-0677">Repeat</keyword>
<evidence type="ECO:0000256" key="3">
    <source>
        <dbReference type="ARBA" id="ARBA00022574"/>
    </source>
</evidence>
<dbReference type="GO" id="GO:0006888">
    <property type="term" value="P:endoplasmic reticulum to Golgi vesicle-mediated transport"/>
    <property type="evidence" value="ECO:0007669"/>
    <property type="project" value="TreeGrafter"/>
</dbReference>
<dbReference type="SUPFAM" id="SSF50978">
    <property type="entry name" value="WD40 repeat-like"/>
    <property type="match status" value="1"/>
</dbReference>
<keyword evidence="2" id="KW-0813">Transport</keyword>
<dbReference type="InterPro" id="IPR015943">
    <property type="entry name" value="WD40/YVTN_repeat-like_dom_sf"/>
</dbReference>
<reference evidence="13" key="1">
    <citation type="submission" date="2025-08" db="UniProtKB">
        <authorList>
            <consortium name="RefSeq"/>
        </authorList>
    </citation>
    <scope>IDENTIFICATION</scope>
    <source>
        <tissue evidence="13">Leaf</tissue>
    </source>
</reference>
<dbReference type="Pfam" id="PF00400">
    <property type="entry name" value="WD40"/>
    <property type="match status" value="2"/>
</dbReference>
<name>A0A6J1B399_9ROSI</name>
<dbReference type="GO" id="GO:0005085">
    <property type="term" value="F:guanyl-nucleotide exchange factor activity"/>
    <property type="evidence" value="ECO:0007669"/>
    <property type="project" value="InterPro"/>
</dbReference>
<dbReference type="RefSeq" id="XP_021293109.1">
    <property type="nucleotide sequence ID" value="XM_021437434.1"/>
</dbReference>
<evidence type="ECO:0000256" key="2">
    <source>
        <dbReference type="ARBA" id="ARBA00022448"/>
    </source>
</evidence>
<dbReference type="PANTHER" id="PTHR23284:SF0">
    <property type="entry name" value="PROLACTIN REGULATORY ELEMENT-BINDING PROTEIN"/>
    <property type="match status" value="1"/>
</dbReference>
<dbReference type="AlphaFoldDB" id="A0A6J1B399"/>
<evidence type="ECO:0000256" key="8">
    <source>
        <dbReference type="ARBA" id="ARBA00022927"/>
    </source>
</evidence>
<dbReference type="Proteomes" id="UP000504621">
    <property type="component" value="Unplaced"/>
</dbReference>
<dbReference type="SMART" id="SM00320">
    <property type="entry name" value="WD40"/>
    <property type="match status" value="3"/>
</dbReference>
<feature type="compositionally biased region" description="Basic and acidic residues" evidence="11">
    <location>
        <begin position="36"/>
        <end position="56"/>
    </location>
</feature>
<dbReference type="PANTHER" id="PTHR23284">
    <property type="entry name" value="PROLACTIN REGULATORY ELEMENT BINDING PROTEIN"/>
    <property type="match status" value="1"/>
</dbReference>
<keyword evidence="7" id="KW-0931">ER-Golgi transport</keyword>
<evidence type="ECO:0000256" key="7">
    <source>
        <dbReference type="ARBA" id="ARBA00022892"/>
    </source>
</evidence>
<dbReference type="InterPro" id="IPR036322">
    <property type="entry name" value="WD40_repeat_dom_sf"/>
</dbReference>
<evidence type="ECO:0000256" key="5">
    <source>
        <dbReference type="ARBA" id="ARBA00022737"/>
    </source>
</evidence>